<evidence type="ECO:0000256" key="2">
    <source>
        <dbReference type="ARBA" id="ARBA00022475"/>
    </source>
</evidence>
<protein>
    <submittedName>
        <fullName evidence="8">Membrane protein involved in the export of O-antigen and teichoic acid</fullName>
    </submittedName>
</protein>
<feature type="transmembrane region" description="Helical" evidence="7">
    <location>
        <begin position="332"/>
        <end position="352"/>
    </location>
</feature>
<dbReference type="GO" id="GO:0005886">
    <property type="term" value="C:plasma membrane"/>
    <property type="evidence" value="ECO:0007669"/>
    <property type="project" value="UniProtKB-SubCell"/>
</dbReference>
<keyword evidence="9" id="KW-1185">Reference proteome</keyword>
<feature type="transmembrane region" description="Helical" evidence="7">
    <location>
        <begin position="289"/>
        <end position="312"/>
    </location>
</feature>
<evidence type="ECO:0000256" key="4">
    <source>
        <dbReference type="ARBA" id="ARBA00022989"/>
    </source>
</evidence>
<keyword evidence="2" id="KW-1003">Cell membrane</keyword>
<feature type="transmembrane region" description="Helical" evidence="7">
    <location>
        <begin position="71"/>
        <end position="95"/>
    </location>
</feature>
<evidence type="ECO:0000256" key="7">
    <source>
        <dbReference type="SAM" id="Phobius"/>
    </source>
</evidence>
<accession>A0A1H6FYG8</accession>
<keyword evidence="4 7" id="KW-1133">Transmembrane helix</keyword>
<dbReference type="Proteomes" id="UP000222056">
    <property type="component" value="Unassembled WGS sequence"/>
</dbReference>
<sequence length="440" mass="45016">MLSIGIGTTGLVTFGYFALASHALSATDYGGIALLWSVVFVTASVIWRPVEQFLSRSIADCDARGVSPRPYLASAGAIQVALAGLFVAVALLLRGPLEEGLFGDRETLYWILLATVVAYAASYFARGFLAGHGRFGLYGGLVLLEATSRCAFALAAVSGVTHGQTAVALGMVAAPLVSLAVVPWGIRRVEAPAITPPAARPAEGVAAGLRSGTGFAGALVVIMACEQTFLNAGPLLVKLRDGATGAALAGQAFNVLLIARAPLQLFQAIQTSILPHLTRLRAHGERESFARSVAATIALIGAFAAAVASAMAVAGPQLMALVFGGDYERLPLVVMAVGMGIYLAAATLNQAVLAAGRAASAAACWLAALALFTLALVAPLVDDRILHVTIAYTLGALALMVLLARLARASAASPDQQAPTASDRLQHRVPAGGASDVGGR</sequence>
<evidence type="ECO:0000313" key="8">
    <source>
        <dbReference type="EMBL" id="SEH15238.1"/>
    </source>
</evidence>
<reference evidence="9" key="1">
    <citation type="submission" date="2016-10" db="EMBL/GenBank/DDBJ databases">
        <authorList>
            <person name="Varghese N."/>
            <person name="Submissions S."/>
        </authorList>
    </citation>
    <scope>NUCLEOTIDE SEQUENCE [LARGE SCALE GENOMIC DNA]</scope>
    <source>
        <strain evidence="9">ATCC 35263</strain>
    </source>
</reference>
<dbReference type="AlphaFoldDB" id="A0A1H6FYG8"/>
<dbReference type="STRING" id="29539.SAMN02745716_1885"/>
<keyword evidence="3 7" id="KW-0812">Transmembrane</keyword>
<evidence type="ECO:0000256" key="3">
    <source>
        <dbReference type="ARBA" id="ARBA00022692"/>
    </source>
</evidence>
<feature type="region of interest" description="Disordered" evidence="6">
    <location>
        <begin position="414"/>
        <end position="440"/>
    </location>
</feature>
<evidence type="ECO:0000256" key="6">
    <source>
        <dbReference type="SAM" id="MobiDB-lite"/>
    </source>
</evidence>
<feature type="transmembrane region" description="Helical" evidence="7">
    <location>
        <begin position="359"/>
        <end position="379"/>
    </location>
</feature>
<evidence type="ECO:0000313" key="9">
    <source>
        <dbReference type="Proteomes" id="UP000222056"/>
    </source>
</evidence>
<dbReference type="PANTHER" id="PTHR30250:SF11">
    <property type="entry name" value="O-ANTIGEN TRANSPORTER-RELATED"/>
    <property type="match status" value="1"/>
</dbReference>
<evidence type="ECO:0000256" key="1">
    <source>
        <dbReference type="ARBA" id="ARBA00004651"/>
    </source>
</evidence>
<gene>
    <name evidence="8" type="ORF">SAMN02745716_1885</name>
</gene>
<proteinExistence type="predicted"/>
<dbReference type="InterPro" id="IPR050833">
    <property type="entry name" value="Poly_Biosynth_Transport"/>
</dbReference>
<comment type="subcellular location">
    <subcellularLocation>
        <location evidence="1">Cell membrane</location>
        <topology evidence="1">Multi-pass membrane protein</topology>
    </subcellularLocation>
</comment>
<dbReference type="PANTHER" id="PTHR30250">
    <property type="entry name" value="PST FAMILY PREDICTED COLANIC ACID TRANSPORTER"/>
    <property type="match status" value="1"/>
</dbReference>
<name>A0A1H6FYG8_THEAL</name>
<feature type="transmembrane region" description="Helical" evidence="7">
    <location>
        <begin position="137"/>
        <end position="160"/>
    </location>
</feature>
<dbReference type="EMBL" id="FNWJ01000002">
    <property type="protein sequence ID" value="SEH15238.1"/>
    <property type="molecule type" value="Genomic_DNA"/>
</dbReference>
<feature type="transmembrane region" description="Helical" evidence="7">
    <location>
        <begin position="30"/>
        <end position="50"/>
    </location>
</feature>
<feature type="transmembrane region" description="Helical" evidence="7">
    <location>
        <begin position="107"/>
        <end position="125"/>
    </location>
</feature>
<evidence type="ECO:0000256" key="5">
    <source>
        <dbReference type="ARBA" id="ARBA00023136"/>
    </source>
</evidence>
<organism evidence="8 9">
    <name type="scientific">Thermoleophilum album</name>
    <dbReference type="NCBI Taxonomy" id="29539"/>
    <lineage>
        <taxon>Bacteria</taxon>
        <taxon>Bacillati</taxon>
        <taxon>Actinomycetota</taxon>
        <taxon>Thermoleophilia</taxon>
        <taxon>Thermoleophilales</taxon>
        <taxon>Thermoleophilaceae</taxon>
        <taxon>Thermoleophilum</taxon>
    </lineage>
</organism>
<feature type="transmembrane region" description="Helical" evidence="7">
    <location>
        <begin position="166"/>
        <end position="186"/>
    </location>
</feature>
<keyword evidence="5 7" id="KW-0472">Membrane</keyword>
<feature type="transmembrane region" description="Helical" evidence="7">
    <location>
        <begin position="385"/>
        <end position="404"/>
    </location>
</feature>